<evidence type="ECO:0000256" key="2">
    <source>
        <dbReference type="SAM" id="Phobius"/>
    </source>
</evidence>
<keyword evidence="1" id="KW-0175">Coiled coil</keyword>
<evidence type="ECO:0000256" key="1">
    <source>
        <dbReference type="SAM" id="Coils"/>
    </source>
</evidence>
<keyword evidence="4" id="KW-1185">Reference proteome</keyword>
<organism evidence="3 4">
    <name type="scientific">Dunaliella salina</name>
    <name type="common">Green alga</name>
    <name type="synonym">Protococcus salinus</name>
    <dbReference type="NCBI Taxonomy" id="3046"/>
    <lineage>
        <taxon>Eukaryota</taxon>
        <taxon>Viridiplantae</taxon>
        <taxon>Chlorophyta</taxon>
        <taxon>core chlorophytes</taxon>
        <taxon>Chlorophyceae</taxon>
        <taxon>CS clade</taxon>
        <taxon>Chlamydomonadales</taxon>
        <taxon>Dunaliellaceae</taxon>
        <taxon>Dunaliella</taxon>
    </lineage>
</organism>
<keyword evidence="2" id="KW-1133">Transmembrane helix</keyword>
<dbReference type="Proteomes" id="UP000815325">
    <property type="component" value="Unassembled WGS sequence"/>
</dbReference>
<proteinExistence type="predicted"/>
<name>A0ABQ7GLD7_DUNSA</name>
<protein>
    <submittedName>
        <fullName evidence="3">Uncharacterized protein</fullName>
    </submittedName>
</protein>
<feature type="coiled-coil region" evidence="1">
    <location>
        <begin position="41"/>
        <end position="106"/>
    </location>
</feature>
<feature type="transmembrane region" description="Helical" evidence="2">
    <location>
        <begin position="7"/>
        <end position="25"/>
    </location>
</feature>
<gene>
    <name evidence="3" type="ORF">DUNSADRAFT_7466</name>
</gene>
<keyword evidence="2" id="KW-0812">Transmembrane</keyword>
<comment type="caution">
    <text evidence="3">The sequence shown here is derived from an EMBL/GenBank/DDBJ whole genome shotgun (WGS) entry which is preliminary data.</text>
</comment>
<accession>A0ABQ7GLD7</accession>
<evidence type="ECO:0000313" key="4">
    <source>
        <dbReference type="Proteomes" id="UP000815325"/>
    </source>
</evidence>
<reference evidence="3" key="1">
    <citation type="submission" date="2017-08" db="EMBL/GenBank/DDBJ databases">
        <authorList>
            <person name="Polle J.E."/>
            <person name="Barry K."/>
            <person name="Cushman J."/>
            <person name="Schmutz J."/>
            <person name="Tran D."/>
            <person name="Hathwaick L.T."/>
            <person name="Yim W.C."/>
            <person name="Jenkins J."/>
            <person name="Mckie-Krisberg Z.M."/>
            <person name="Prochnik S."/>
            <person name="Lindquist E."/>
            <person name="Dockter R.B."/>
            <person name="Adam C."/>
            <person name="Molina H."/>
            <person name="Bunkerborg J."/>
            <person name="Jin E."/>
            <person name="Buchheim M."/>
            <person name="Magnuson J."/>
        </authorList>
    </citation>
    <scope>NUCLEOTIDE SEQUENCE</scope>
    <source>
        <strain evidence="3">CCAP 19/18</strain>
    </source>
</reference>
<keyword evidence="2" id="KW-0472">Membrane</keyword>
<dbReference type="EMBL" id="MU069707">
    <property type="protein sequence ID" value="KAF5835381.1"/>
    <property type="molecule type" value="Genomic_DNA"/>
</dbReference>
<evidence type="ECO:0000313" key="3">
    <source>
        <dbReference type="EMBL" id="KAF5835381.1"/>
    </source>
</evidence>
<sequence length="116" mass="12925">MSLAKKAAVGVIGAGTVSYGLYFVVQQQDISRHESEVANWSQHVEAEHKAIQNSAKQIQEQEARMKQLSVHEANERAAEKETANKLQEARDVVARLESEYQNKQKSAAKRNVVCCS</sequence>